<name>A0A183F5K2_HELPZ</name>
<gene>
    <name evidence="1" type="ORF">HPBE_LOCUS1445</name>
</gene>
<evidence type="ECO:0000313" key="3">
    <source>
        <dbReference type="WBParaSite" id="HPBE_0000144401-mRNA-1"/>
    </source>
</evidence>
<dbReference type="EMBL" id="UZAH01001583">
    <property type="protein sequence ID" value="VDO19827.1"/>
    <property type="molecule type" value="Genomic_DNA"/>
</dbReference>
<keyword evidence="2" id="KW-1185">Reference proteome</keyword>
<dbReference type="AlphaFoldDB" id="A0A183F5K2"/>
<organism evidence="2 3">
    <name type="scientific">Heligmosomoides polygyrus</name>
    <name type="common">Parasitic roundworm</name>
    <dbReference type="NCBI Taxonomy" id="6339"/>
    <lineage>
        <taxon>Eukaryota</taxon>
        <taxon>Metazoa</taxon>
        <taxon>Ecdysozoa</taxon>
        <taxon>Nematoda</taxon>
        <taxon>Chromadorea</taxon>
        <taxon>Rhabditida</taxon>
        <taxon>Rhabditina</taxon>
        <taxon>Rhabditomorpha</taxon>
        <taxon>Strongyloidea</taxon>
        <taxon>Heligmosomidae</taxon>
        <taxon>Heligmosomoides</taxon>
    </lineage>
</organism>
<evidence type="ECO:0000313" key="1">
    <source>
        <dbReference type="EMBL" id="VDO19827.1"/>
    </source>
</evidence>
<dbReference type="Proteomes" id="UP000050761">
    <property type="component" value="Unassembled WGS sequence"/>
</dbReference>
<sequence length="465" mass="52131">MWPLYLRVDDINGNESNRFENSILCGAIYGRTRPNDLLIDNLLTRLEDRPIVIASAGKVWHISAKIYRGVADMAAQQALFGIPRWNSDYGCSKCLLRGIRVDGSQVWFNQDGTQAQMRSPESYLSDGDLQINGIQRVTAAMRVMPPSIFSSDALHVCSEGITKDRLQGRAVQRMKKCLLATSTHTYANAIILAIEDLPNCSGSEIDEVAFVAFPVLAAVSAIPSPVAAASLIGYWLSLRMIAKTTRLTTDVIEIAQRIAGITKALWISMAPGIFTMKCHWFFDHGMRAELDRFPMHTFVNDDMYIPTNSFVEEVINEHQCFLKLQYGDIPLSRLVIRGKVYASRTYWKRPRSSRQDVVELKGVSSDDDTSFGSILLFLYNRNSNSVKVVLEEFVVSDPFVDLGNQVNHVPHPCRRLALQLMRMVVEHNHFFKKIDAQSIRVRSAADILGPSCLLDYGTASYVSVV</sequence>
<reference evidence="1 2" key="1">
    <citation type="submission" date="2018-11" db="EMBL/GenBank/DDBJ databases">
        <authorList>
            <consortium name="Pathogen Informatics"/>
        </authorList>
    </citation>
    <scope>NUCLEOTIDE SEQUENCE [LARGE SCALE GENOMIC DNA]</scope>
</reference>
<dbReference type="WBParaSite" id="HPBE_0000144401-mRNA-1">
    <property type="protein sequence ID" value="HPBE_0000144401-mRNA-1"/>
    <property type="gene ID" value="HPBE_0000144401"/>
</dbReference>
<accession>A0A3P7UC26</accession>
<dbReference type="OrthoDB" id="5873050at2759"/>
<evidence type="ECO:0000313" key="2">
    <source>
        <dbReference type="Proteomes" id="UP000050761"/>
    </source>
</evidence>
<proteinExistence type="predicted"/>
<protein>
    <submittedName>
        <fullName evidence="3">BTB domain-containing protein</fullName>
    </submittedName>
</protein>
<accession>A0A183F5K2</accession>
<reference evidence="3" key="2">
    <citation type="submission" date="2019-09" db="UniProtKB">
        <authorList>
            <consortium name="WormBaseParasite"/>
        </authorList>
    </citation>
    <scope>IDENTIFICATION</scope>
</reference>